<dbReference type="Proteomes" id="UP001632037">
    <property type="component" value="Unassembled WGS sequence"/>
</dbReference>
<dbReference type="PANTHER" id="PTHR45023:SF4">
    <property type="entry name" value="GLYCINE-RICH PROTEIN-RELATED"/>
    <property type="match status" value="1"/>
</dbReference>
<evidence type="ECO:0000256" key="1">
    <source>
        <dbReference type="SAM" id="MobiDB-lite"/>
    </source>
</evidence>
<protein>
    <submittedName>
        <fullName evidence="2">Uncharacterized protein</fullName>
    </submittedName>
</protein>
<keyword evidence="3" id="KW-1185">Reference proteome</keyword>
<dbReference type="PANTHER" id="PTHR45023">
    <property type="match status" value="1"/>
</dbReference>
<sequence length="329" mass="38085">MEFWPDPAKHLDTLHPHDRKKILNQLKILYQGRTEQSIYHMKAWKLLAHYSKWRHVFRPLILRQQAGKTTVPRKARNETVNYEEKKAATTTSISHERPVSASSTERVTGAKRRQEGEDHVSYPEYMGVKVKGDVAVVAPIIRLDQTKQPLGKKKARNATQTLEWIRTIESKGYSASPTRNVPAVTPQKLEKTQLLNVKSSQNSDGDATERVSGVHLALAWANISCSCVDMSPRLEESHDWFWFLVSSIYFDLADCRSDIEQILRKVWCKMRAQIATFHSLYEKELTRTSTTSRADRESMVSRALEGYWTRNGHWFRHRAAWEVLECHKD</sequence>
<gene>
    <name evidence="2" type="ORF">V7S43_002252</name>
</gene>
<name>A0ABD3G4M5_9STRA</name>
<organism evidence="2 3">
    <name type="scientific">Phytophthora oleae</name>
    <dbReference type="NCBI Taxonomy" id="2107226"/>
    <lineage>
        <taxon>Eukaryota</taxon>
        <taxon>Sar</taxon>
        <taxon>Stramenopiles</taxon>
        <taxon>Oomycota</taxon>
        <taxon>Peronosporomycetes</taxon>
        <taxon>Peronosporales</taxon>
        <taxon>Peronosporaceae</taxon>
        <taxon>Phytophthora</taxon>
    </lineage>
</organism>
<evidence type="ECO:0000313" key="2">
    <source>
        <dbReference type="EMBL" id="KAL3672950.1"/>
    </source>
</evidence>
<proteinExistence type="predicted"/>
<reference evidence="2 3" key="1">
    <citation type="submission" date="2024-09" db="EMBL/GenBank/DDBJ databases">
        <title>Genome sequencing and assembly of Phytophthora oleae, isolate VK10A, causative agent of rot of olive drupes.</title>
        <authorList>
            <person name="Conti Taguali S."/>
            <person name="Riolo M."/>
            <person name="La Spada F."/>
            <person name="Cacciola S.O."/>
            <person name="Dionisio G."/>
        </authorList>
    </citation>
    <scope>NUCLEOTIDE SEQUENCE [LARGE SCALE GENOMIC DNA]</scope>
    <source>
        <strain evidence="2 3">VK10A</strain>
    </source>
</reference>
<dbReference type="AlphaFoldDB" id="A0ABD3G4M5"/>
<accession>A0ABD3G4M5</accession>
<evidence type="ECO:0000313" key="3">
    <source>
        <dbReference type="Proteomes" id="UP001632037"/>
    </source>
</evidence>
<dbReference type="EMBL" id="JBIMZQ010000003">
    <property type="protein sequence ID" value="KAL3672950.1"/>
    <property type="molecule type" value="Genomic_DNA"/>
</dbReference>
<comment type="caution">
    <text evidence="2">The sequence shown here is derived from an EMBL/GenBank/DDBJ whole genome shotgun (WGS) entry which is preliminary data.</text>
</comment>
<feature type="region of interest" description="Disordered" evidence="1">
    <location>
        <begin position="72"/>
        <end position="118"/>
    </location>
</feature>